<accession>A0ABV3ZG80</accession>
<evidence type="ECO:0000256" key="2">
    <source>
        <dbReference type="ARBA" id="ARBA00022676"/>
    </source>
</evidence>
<gene>
    <name evidence="5" type="ORF">QTN47_08355</name>
</gene>
<keyword evidence="4" id="KW-0472">Membrane</keyword>
<name>A0ABV3ZG80_9BACT</name>
<dbReference type="SUPFAM" id="SSF53448">
    <property type="entry name" value="Nucleotide-diphospho-sugar transferases"/>
    <property type="match status" value="1"/>
</dbReference>
<sequence length="404" mass="46610">MELAEKIALYIFYAFEIWIMSYFVIVTLFVLLDLLNVRFAKRISYQNPQLKNYSFAVLVPLHQNIDFLEPILDSLLKQSYNNISFFVIADDCPAINLPYADERIQIFHPPVALHSKIKSIQLALQHIPEDKFDALAILDADNLVHPDFFKVMNAYYNKGFKAVQSTLAPKNIDTTFARLDTINDQYYNFIDRRVPSKLGLNANISGRGTVVDIKMYKSVSYNSLFGGFDKKLQCELAKQTTIGYASDAILYDEKVSDGNSMQKQRTRWINAYFRYFKEAGKVFFAGLFKGNFRVMFAGYTNMRPPLFIQLFLALVILLINVLFFPKMVPYVAIILGAYLLSFLYIVIFKNKLLSAKESINTVFKIPLFISRQVKALFNIKKANRSFLQTDNYKAVFIDDILHKN</sequence>
<proteinExistence type="inferred from homology"/>
<dbReference type="EMBL" id="JAULBC010000002">
    <property type="protein sequence ID" value="MEX6687498.1"/>
    <property type="molecule type" value="Genomic_DNA"/>
</dbReference>
<comment type="caution">
    <text evidence="5">The sequence shown here is derived from an EMBL/GenBank/DDBJ whole genome shotgun (WGS) entry which is preliminary data.</text>
</comment>
<dbReference type="PANTHER" id="PTHR43630">
    <property type="entry name" value="POLY-BETA-1,6-N-ACETYL-D-GLUCOSAMINE SYNTHASE"/>
    <property type="match status" value="1"/>
</dbReference>
<keyword evidence="3" id="KW-0808">Transferase</keyword>
<evidence type="ECO:0000256" key="1">
    <source>
        <dbReference type="ARBA" id="ARBA00006739"/>
    </source>
</evidence>
<dbReference type="Pfam" id="PF13641">
    <property type="entry name" value="Glyco_tranf_2_3"/>
    <property type="match status" value="1"/>
</dbReference>
<evidence type="ECO:0000256" key="3">
    <source>
        <dbReference type="ARBA" id="ARBA00022679"/>
    </source>
</evidence>
<reference evidence="5 6" key="1">
    <citation type="submission" date="2023-07" db="EMBL/GenBank/DDBJ databases">
        <authorList>
            <person name="Lian W.-H."/>
        </authorList>
    </citation>
    <scope>NUCLEOTIDE SEQUENCE [LARGE SCALE GENOMIC DNA]</scope>
    <source>
        <strain evidence="5 6">SYSU DXS3180</strain>
    </source>
</reference>
<evidence type="ECO:0000313" key="6">
    <source>
        <dbReference type="Proteomes" id="UP001560573"/>
    </source>
</evidence>
<organism evidence="5 6">
    <name type="scientific">Danxiaibacter flavus</name>
    <dbReference type="NCBI Taxonomy" id="3049108"/>
    <lineage>
        <taxon>Bacteria</taxon>
        <taxon>Pseudomonadati</taxon>
        <taxon>Bacteroidota</taxon>
        <taxon>Chitinophagia</taxon>
        <taxon>Chitinophagales</taxon>
        <taxon>Chitinophagaceae</taxon>
        <taxon>Danxiaibacter</taxon>
    </lineage>
</organism>
<dbReference type="Gene3D" id="3.90.550.10">
    <property type="entry name" value="Spore Coat Polysaccharide Biosynthesis Protein SpsA, Chain A"/>
    <property type="match status" value="1"/>
</dbReference>
<evidence type="ECO:0000256" key="4">
    <source>
        <dbReference type="SAM" id="Phobius"/>
    </source>
</evidence>
<keyword evidence="4" id="KW-1133">Transmembrane helix</keyword>
<dbReference type="InterPro" id="IPR029044">
    <property type="entry name" value="Nucleotide-diphossugar_trans"/>
</dbReference>
<dbReference type="PANTHER" id="PTHR43630:SF1">
    <property type="entry name" value="POLY-BETA-1,6-N-ACETYL-D-GLUCOSAMINE SYNTHASE"/>
    <property type="match status" value="1"/>
</dbReference>
<dbReference type="RefSeq" id="WP_369328903.1">
    <property type="nucleotide sequence ID" value="NZ_JAULBC010000002.1"/>
</dbReference>
<keyword evidence="6" id="KW-1185">Reference proteome</keyword>
<feature type="transmembrane region" description="Helical" evidence="4">
    <location>
        <begin position="306"/>
        <end position="324"/>
    </location>
</feature>
<feature type="transmembrane region" description="Helical" evidence="4">
    <location>
        <begin position="12"/>
        <end position="35"/>
    </location>
</feature>
<feature type="transmembrane region" description="Helical" evidence="4">
    <location>
        <begin position="330"/>
        <end position="348"/>
    </location>
</feature>
<protein>
    <submittedName>
        <fullName evidence="5">Glycosyltransferase family 2 protein</fullName>
    </submittedName>
</protein>
<dbReference type="Proteomes" id="UP001560573">
    <property type="component" value="Unassembled WGS sequence"/>
</dbReference>
<keyword evidence="4" id="KW-0812">Transmembrane</keyword>
<comment type="similarity">
    <text evidence="1">Belongs to the glycosyltransferase 2 family.</text>
</comment>
<evidence type="ECO:0000313" key="5">
    <source>
        <dbReference type="EMBL" id="MEX6687498.1"/>
    </source>
</evidence>
<keyword evidence="2" id="KW-0328">Glycosyltransferase</keyword>